<dbReference type="GeneID" id="37167889"/>
<dbReference type="RefSeq" id="XP_025520589.1">
    <property type="nucleotide sequence ID" value="XM_025664487.1"/>
</dbReference>
<dbReference type="EMBL" id="KZ825054">
    <property type="protein sequence ID" value="RAH62667.1"/>
    <property type="molecule type" value="Genomic_DNA"/>
</dbReference>
<reference evidence="1 2" key="1">
    <citation type="submission" date="2018-02" db="EMBL/GenBank/DDBJ databases">
        <title>The genomes of Aspergillus section Nigri reveals drivers in fungal speciation.</title>
        <authorList>
            <consortium name="DOE Joint Genome Institute"/>
            <person name="Vesth T.C."/>
            <person name="Nybo J."/>
            <person name="Theobald S."/>
            <person name="Brandl J."/>
            <person name="Frisvad J.C."/>
            <person name="Nielsen K.F."/>
            <person name="Lyhne E.K."/>
            <person name="Kogle M.E."/>
            <person name="Kuo A."/>
            <person name="Riley R."/>
            <person name="Clum A."/>
            <person name="Nolan M."/>
            <person name="Lipzen A."/>
            <person name="Salamov A."/>
            <person name="Henrissat B."/>
            <person name="Wiebenga A."/>
            <person name="De vries R.P."/>
            <person name="Grigoriev I.V."/>
            <person name="Mortensen U.H."/>
            <person name="Andersen M.R."/>
            <person name="Baker S.E."/>
        </authorList>
    </citation>
    <scope>NUCLEOTIDE SEQUENCE [LARGE SCALE GENOMIC DNA]</scope>
    <source>
        <strain evidence="1 2">CBS 112811</strain>
    </source>
</reference>
<organism evidence="1 2">
    <name type="scientific">Aspergillus piperis CBS 112811</name>
    <dbReference type="NCBI Taxonomy" id="1448313"/>
    <lineage>
        <taxon>Eukaryota</taxon>
        <taxon>Fungi</taxon>
        <taxon>Dikarya</taxon>
        <taxon>Ascomycota</taxon>
        <taxon>Pezizomycotina</taxon>
        <taxon>Eurotiomycetes</taxon>
        <taxon>Eurotiomycetidae</taxon>
        <taxon>Eurotiales</taxon>
        <taxon>Aspergillaceae</taxon>
        <taxon>Aspergillus</taxon>
        <taxon>Aspergillus subgen. Circumdati</taxon>
    </lineage>
</organism>
<protein>
    <submittedName>
        <fullName evidence="1">Uncharacterized protein</fullName>
    </submittedName>
</protein>
<accession>A0A8G1RCR3</accession>
<gene>
    <name evidence="1" type="ORF">BO85DRAFT_5091</name>
</gene>
<dbReference type="Proteomes" id="UP000249526">
    <property type="component" value="Unassembled WGS sequence"/>
</dbReference>
<evidence type="ECO:0000313" key="2">
    <source>
        <dbReference type="Proteomes" id="UP000249526"/>
    </source>
</evidence>
<evidence type="ECO:0000313" key="1">
    <source>
        <dbReference type="EMBL" id="RAH62667.1"/>
    </source>
</evidence>
<proteinExistence type="predicted"/>
<sequence length="152" mass="16994">MHGLAISVQRPKEERWIEVPENSGQWPWGRNLPSPSSCPIQTAGSLPCLELGNCTWFFRALYVSPAAPVGANESMECHLQDLNGASQYLVYLKRLKYEADIHGILSGRHPVQLLGRCPATTSYGDHPPDRPQSHSRIRNLFSRLALGRLRPP</sequence>
<dbReference type="AlphaFoldDB" id="A0A8G1RCR3"/>
<name>A0A8G1RCR3_9EURO</name>
<keyword evidence="2" id="KW-1185">Reference proteome</keyword>